<keyword evidence="5 8" id="KW-1133">Transmembrane helix</keyword>
<dbReference type="Pfam" id="PF09594">
    <property type="entry name" value="GT87"/>
    <property type="match status" value="1"/>
</dbReference>
<dbReference type="RefSeq" id="WP_061926416.1">
    <property type="nucleotide sequence ID" value="NZ_CP012669.1"/>
</dbReference>
<comment type="similarity">
    <text evidence="7">Belongs to the glycosyltransferase 87 family.</text>
</comment>
<comment type="subcellular location">
    <subcellularLocation>
        <location evidence="1">Cell membrane</location>
        <topology evidence="1">Multi-pass membrane protein</topology>
    </subcellularLocation>
</comment>
<evidence type="ECO:0000256" key="1">
    <source>
        <dbReference type="ARBA" id="ARBA00004651"/>
    </source>
</evidence>
<evidence type="ECO:0008006" key="11">
    <source>
        <dbReference type="Google" id="ProtNLM"/>
    </source>
</evidence>
<feature type="transmembrane region" description="Helical" evidence="8">
    <location>
        <begin position="293"/>
        <end position="312"/>
    </location>
</feature>
<dbReference type="GO" id="GO:0005886">
    <property type="term" value="C:plasma membrane"/>
    <property type="evidence" value="ECO:0007669"/>
    <property type="project" value="UniProtKB-SubCell"/>
</dbReference>
<dbReference type="Proteomes" id="UP000057938">
    <property type="component" value="Chromosome"/>
</dbReference>
<dbReference type="AlphaFoldDB" id="A0A0M4M9H0"/>
<evidence type="ECO:0000256" key="2">
    <source>
        <dbReference type="ARBA" id="ARBA00022475"/>
    </source>
</evidence>
<feature type="transmembrane region" description="Helical" evidence="8">
    <location>
        <begin position="21"/>
        <end position="39"/>
    </location>
</feature>
<evidence type="ECO:0000256" key="4">
    <source>
        <dbReference type="ARBA" id="ARBA00022692"/>
    </source>
</evidence>
<sequence>MGEKLDFIRQADWLGKERVRSYSLILLLGSLAMMVNSFIKAMGEGGSDFLAFWSAGKVALAGRFADVFDPELLKPVQEATGFDGVFAFVNPPPFLFAVMPVGGLPYPLAWIAWVAGTFAIWAAVCWKIWPKYWPLILAYPGALIAAGHAQNGLLTGALLVGGVAFAQRRPWLGGVLIGALVIKPHLALLMPFWLAAGRQWGAFFAAGVSSVGLLLVSWLAFGTETMLAYTESWAVSAQIMQNDDPGFYLRMATLYGQLRIYAGHEVALAVNAVLALAMIVMVWRSWSRFGGDMAATGALAVAATPLASPYLFNYDLPFLILPTLWLAMEARRSGFRPWDKLLLLALYVSPFATRAASLPLALNLMPAFSALMVWMIWQRGRKNPAGTT</sequence>
<evidence type="ECO:0000313" key="9">
    <source>
        <dbReference type="EMBL" id="ALE17477.1"/>
    </source>
</evidence>
<dbReference type="GO" id="GO:0016758">
    <property type="term" value="F:hexosyltransferase activity"/>
    <property type="evidence" value="ECO:0007669"/>
    <property type="project" value="InterPro"/>
</dbReference>
<name>A0A0M4M9H0_9SPHN</name>
<keyword evidence="2" id="KW-1003">Cell membrane</keyword>
<keyword evidence="6 8" id="KW-0472">Membrane</keyword>
<dbReference type="KEGG" id="aep:AMC99_02198"/>
<feature type="transmembrane region" description="Helical" evidence="8">
    <location>
        <begin position="171"/>
        <end position="194"/>
    </location>
</feature>
<keyword evidence="4 8" id="KW-0812">Transmembrane</keyword>
<dbReference type="EMBL" id="CP012669">
    <property type="protein sequence ID" value="ALE17477.1"/>
    <property type="molecule type" value="Genomic_DNA"/>
</dbReference>
<feature type="transmembrane region" description="Helical" evidence="8">
    <location>
        <begin position="356"/>
        <end position="377"/>
    </location>
</feature>
<accession>A0A0M4M9H0</accession>
<evidence type="ECO:0000256" key="6">
    <source>
        <dbReference type="ARBA" id="ARBA00023136"/>
    </source>
</evidence>
<feature type="transmembrane region" description="Helical" evidence="8">
    <location>
        <begin position="266"/>
        <end position="286"/>
    </location>
</feature>
<dbReference type="InterPro" id="IPR018584">
    <property type="entry name" value="GT87"/>
</dbReference>
<organism evidence="9 10">
    <name type="scientific">Altererythrobacter epoxidivorans</name>
    <dbReference type="NCBI Taxonomy" id="361183"/>
    <lineage>
        <taxon>Bacteria</taxon>
        <taxon>Pseudomonadati</taxon>
        <taxon>Pseudomonadota</taxon>
        <taxon>Alphaproteobacteria</taxon>
        <taxon>Sphingomonadales</taxon>
        <taxon>Erythrobacteraceae</taxon>
        <taxon>Altererythrobacter</taxon>
    </lineage>
</organism>
<feature type="transmembrane region" description="Helical" evidence="8">
    <location>
        <begin position="108"/>
        <end position="129"/>
    </location>
</feature>
<evidence type="ECO:0000256" key="5">
    <source>
        <dbReference type="ARBA" id="ARBA00022989"/>
    </source>
</evidence>
<evidence type="ECO:0000313" key="10">
    <source>
        <dbReference type="Proteomes" id="UP000057938"/>
    </source>
</evidence>
<evidence type="ECO:0000256" key="7">
    <source>
        <dbReference type="ARBA" id="ARBA00024033"/>
    </source>
</evidence>
<gene>
    <name evidence="9" type="ORF">AMC99_02198</name>
</gene>
<reference evidence="9 10" key="1">
    <citation type="submission" date="2015-09" db="EMBL/GenBank/DDBJ databases">
        <title>Complete genome sequence of a benzo[a]pyrene-degrading bacterium Altererythrobacter epoxidivorans CGMCC 1.7731T.</title>
        <authorList>
            <person name="Li Z."/>
            <person name="Cheng H."/>
            <person name="Huo Y."/>
            <person name="Xu X."/>
        </authorList>
    </citation>
    <scope>NUCLEOTIDE SEQUENCE [LARGE SCALE GENOMIC DNA]</scope>
    <source>
        <strain evidence="9 10">CGMCC 1.7731</strain>
    </source>
</reference>
<evidence type="ECO:0000256" key="8">
    <source>
        <dbReference type="SAM" id="Phobius"/>
    </source>
</evidence>
<keyword evidence="3" id="KW-0808">Transferase</keyword>
<protein>
    <recommendedName>
        <fullName evidence="11">DUF2029 domain-containing protein</fullName>
    </recommendedName>
</protein>
<proteinExistence type="inferred from homology"/>
<feature type="transmembrane region" description="Helical" evidence="8">
    <location>
        <begin position="201"/>
        <end position="221"/>
    </location>
</feature>
<keyword evidence="10" id="KW-1185">Reference proteome</keyword>
<evidence type="ECO:0000256" key="3">
    <source>
        <dbReference type="ARBA" id="ARBA00022679"/>
    </source>
</evidence>
<dbReference type="STRING" id="361183.AMC99_02198"/>
<dbReference type="PATRIC" id="fig|361183.4.peg.2159"/>